<name>A0AAD9HFU1_9PEZI</name>
<dbReference type="EMBL" id="MU842883">
    <property type="protein sequence ID" value="KAK2028105.1"/>
    <property type="molecule type" value="Genomic_DNA"/>
</dbReference>
<evidence type="ECO:0000313" key="10">
    <source>
        <dbReference type="Proteomes" id="UP001232148"/>
    </source>
</evidence>
<evidence type="ECO:0000256" key="6">
    <source>
        <dbReference type="SAM" id="MobiDB-lite"/>
    </source>
</evidence>
<reference evidence="9" key="1">
    <citation type="submission" date="2021-06" db="EMBL/GenBank/DDBJ databases">
        <title>Comparative genomics, transcriptomics and evolutionary studies reveal genomic signatures of adaptation to plant cell wall in hemibiotrophic fungi.</title>
        <authorList>
            <consortium name="DOE Joint Genome Institute"/>
            <person name="Baroncelli R."/>
            <person name="Diaz J.F."/>
            <person name="Benocci T."/>
            <person name="Peng M."/>
            <person name="Battaglia E."/>
            <person name="Haridas S."/>
            <person name="Andreopoulos W."/>
            <person name="Labutti K."/>
            <person name="Pangilinan J."/>
            <person name="Floch G.L."/>
            <person name="Makela M.R."/>
            <person name="Henrissat B."/>
            <person name="Grigoriev I.V."/>
            <person name="Crouch J.A."/>
            <person name="De Vries R.P."/>
            <person name="Sukno S.A."/>
            <person name="Thon M.R."/>
        </authorList>
    </citation>
    <scope>NUCLEOTIDE SEQUENCE</scope>
    <source>
        <strain evidence="9">MAFF235873</strain>
    </source>
</reference>
<gene>
    <name evidence="9" type="ORF">LX32DRAFT_640239</name>
</gene>
<evidence type="ECO:0000256" key="7">
    <source>
        <dbReference type="SAM" id="Phobius"/>
    </source>
</evidence>
<feature type="transmembrane region" description="Helical" evidence="7">
    <location>
        <begin position="95"/>
        <end position="118"/>
    </location>
</feature>
<evidence type="ECO:0000313" key="9">
    <source>
        <dbReference type="EMBL" id="KAK2028105.1"/>
    </source>
</evidence>
<dbReference type="PANTHER" id="PTHR23292">
    <property type="entry name" value="LIPOPOLYSACCHARIDE-INDUCED TUMOR NECROSIS FACTOR-ALPHA FACTOR"/>
    <property type="match status" value="1"/>
</dbReference>
<dbReference type="GO" id="GO:0008270">
    <property type="term" value="F:zinc ion binding"/>
    <property type="evidence" value="ECO:0007669"/>
    <property type="project" value="TreeGrafter"/>
</dbReference>
<organism evidence="9 10">
    <name type="scientific">Colletotrichum zoysiae</name>
    <dbReference type="NCBI Taxonomy" id="1216348"/>
    <lineage>
        <taxon>Eukaryota</taxon>
        <taxon>Fungi</taxon>
        <taxon>Dikarya</taxon>
        <taxon>Ascomycota</taxon>
        <taxon>Pezizomycotina</taxon>
        <taxon>Sordariomycetes</taxon>
        <taxon>Hypocreomycetidae</taxon>
        <taxon>Glomerellales</taxon>
        <taxon>Glomerellaceae</taxon>
        <taxon>Colletotrichum</taxon>
        <taxon>Colletotrichum graminicola species complex</taxon>
    </lineage>
</organism>
<dbReference type="GO" id="GO:0016020">
    <property type="term" value="C:membrane"/>
    <property type="evidence" value="ECO:0007669"/>
    <property type="project" value="UniProtKB-SubCell"/>
</dbReference>
<keyword evidence="7" id="KW-1133">Transmembrane helix</keyword>
<keyword evidence="10" id="KW-1185">Reference proteome</keyword>
<comment type="subcellular location">
    <subcellularLocation>
        <location evidence="1">Membrane</location>
        <topology evidence="1">Peripheral membrane protein</topology>
    </subcellularLocation>
</comment>
<evidence type="ECO:0000259" key="8">
    <source>
        <dbReference type="PROSITE" id="PS51837"/>
    </source>
</evidence>
<sequence>MAGTIEVALQDSGSETNSNQTQSKLSMENRRVKEMRLITVDIVSKLSQQQPEETPPMNSQKPVNYVVRLDALGDDPDFIDCPWCRSRQRTRVRTYASNTTLIASLFCCISVACVGAFVPFCCGWCSDVDHRCEHCYHKVAYMPYGGMTTAIYPPSNHAQPAPSRNISHSIYAPADQRL</sequence>
<comment type="caution">
    <text evidence="9">The sequence shown here is derived from an EMBL/GenBank/DDBJ whole genome shotgun (WGS) entry which is preliminary data.</text>
</comment>
<keyword evidence="5 7" id="KW-0472">Membrane</keyword>
<dbReference type="PANTHER" id="PTHR23292:SF6">
    <property type="entry name" value="FI16602P1-RELATED"/>
    <property type="match status" value="1"/>
</dbReference>
<keyword evidence="4" id="KW-0862">Zinc</keyword>
<evidence type="ECO:0000256" key="5">
    <source>
        <dbReference type="ARBA" id="ARBA00023136"/>
    </source>
</evidence>
<feature type="region of interest" description="Disordered" evidence="6">
    <location>
        <begin position="1"/>
        <end position="26"/>
    </location>
</feature>
<dbReference type="Pfam" id="PF10601">
    <property type="entry name" value="zf-LITAF-like"/>
    <property type="match status" value="1"/>
</dbReference>
<evidence type="ECO:0000256" key="1">
    <source>
        <dbReference type="ARBA" id="ARBA00004170"/>
    </source>
</evidence>
<proteinExistence type="inferred from homology"/>
<feature type="domain" description="LITAF" evidence="8">
    <location>
        <begin position="61"/>
        <end position="144"/>
    </location>
</feature>
<dbReference type="SMART" id="SM00714">
    <property type="entry name" value="LITAF"/>
    <property type="match status" value="1"/>
</dbReference>
<dbReference type="PROSITE" id="PS51837">
    <property type="entry name" value="LITAF"/>
    <property type="match status" value="1"/>
</dbReference>
<dbReference type="InterPro" id="IPR006629">
    <property type="entry name" value="LITAF"/>
</dbReference>
<comment type="similarity">
    <text evidence="2">Belongs to the CDIP1/LITAF family.</text>
</comment>
<feature type="compositionally biased region" description="Polar residues" evidence="6">
    <location>
        <begin position="11"/>
        <end position="26"/>
    </location>
</feature>
<keyword evidence="3" id="KW-0479">Metal-binding</keyword>
<evidence type="ECO:0000256" key="2">
    <source>
        <dbReference type="ARBA" id="ARBA00005975"/>
    </source>
</evidence>
<accession>A0AAD9HFU1</accession>
<dbReference type="InterPro" id="IPR037519">
    <property type="entry name" value="LITAF_fam"/>
</dbReference>
<protein>
    <recommendedName>
        <fullName evidence="8">LITAF domain-containing protein</fullName>
    </recommendedName>
</protein>
<dbReference type="Proteomes" id="UP001232148">
    <property type="component" value="Unassembled WGS sequence"/>
</dbReference>
<keyword evidence="7" id="KW-0812">Transmembrane</keyword>
<evidence type="ECO:0000256" key="3">
    <source>
        <dbReference type="ARBA" id="ARBA00022723"/>
    </source>
</evidence>
<evidence type="ECO:0000256" key="4">
    <source>
        <dbReference type="ARBA" id="ARBA00022833"/>
    </source>
</evidence>
<dbReference type="AlphaFoldDB" id="A0AAD9HFU1"/>